<reference evidence="1 3" key="2">
    <citation type="submission" date="2014-06" db="EMBL/GenBank/DDBJ databases">
        <authorList>
            <person name="Le Roux F."/>
        </authorList>
    </citation>
    <scope>NUCLEOTIDE SEQUENCE</scope>
    <source>
        <strain evidence="2 3">J5-4</strain>
        <strain evidence="1">J5-5</strain>
    </source>
</reference>
<keyword evidence="3" id="KW-1185">Reference proteome</keyword>
<evidence type="ECO:0000313" key="2">
    <source>
        <dbReference type="EMBL" id="CDT70169.1"/>
    </source>
</evidence>
<protein>
    <submittedName>
        <fullName evidence="1">Uncharacterized protein</fullName>
    </submittedName>
</protein>
<name>A0A822MV77_9VIBR</name>
<dbReference type="EMBL" id="CCJV01000051">
    <property type="protein sequence ID" value="CDT10019.1"/>
    <property type="molecule type" value="Genomic_DNA"/>
</dbReference>
<dbReference type="Proteomes" id="UP000049495">
    <property type="component" value="Unassembled WGS sequence"/>
</dbReference>
<gene>
    <name evidence="2" type="ORF">VCR4J5_780371</name>
    <name evidence="1" type="ORF">VCR5J5_1440157</name>
</gene>
<evidence type="ECO:0000313" key="1">
    <source>
        <dbReference type="EMBL" id="CDT10019.1"/>
    </source>
</evidence>
<comment type="caution">
    <text evidence="1">The sequence shown here is derived from an EMBL/GenBank/DDBJ whole genome shotgun (WGS) entry which is preliminary data.</text>
</comment>
<reference evidence="4" key="1">
    <citation type="submission" date="2014-06" db="EMBL/GenBank/DDBJ databases">
        <authorList>
            <person name="Le Roux Frederique"/>
        </authorList>
    </citation>
    <scope>NUCLEOTIDE SEQUENCE [LARGE SCALE GENOMIC DNA]</scope>
    <source>
        <strain evidence="4">J5-5</strain>
    </source>
</reference>
<accession>A0A822MV77</accession>
<dbReference type="Proteomes" id="UP000049077">
    <property type="component" value="Unassembled WGS sequence"/>
</dbReference>
<sequence length="39" mass="4171">MENPDICTIIKHTLLALGAPLSKVESVKIKKAPNQQLGA</sequence>
<organism evidence="1 4">
    <name type="scientific">Vibrio crassostreae</name>
    <dbReference type="NCBI Taxonomy" id="246167"/>
    <lineage>
        <taxon>Bacteria</taxon>
        <taxon>Pseudomonadati</taxon>
        <taxon>Pseudomonadota</taxon>
        <taxon>Gammaproteobacteria</taxon>
        <taxon>Vibrionales</taxon>
        <taxon>Vibrionaceae</taxon>
        <taxon>Vibrio</taxon>
    </lineage>
</organism>
<evidence type="ECO:0000313" key="3">
    <source>
        <dbReference type="Proteomes" id="UP000049077"/>
    </source>
</evidence>
<dbReference type="EMBL" id="CCJX01000166">
    <property type="protein sequence ID" value="CDT70169.1"/>
    <property type="molecule type" value="Genomic_DNA"/>
</dbReference>
<evidence type="ECO:0000313" key="4">
    <source>
        <dbReference type="Proteomes" id="UP000049495"/>
    </source>
</evidence>
<dbReference type="AlphaFoldDB" id="A0A822MV77"/>
<proteinExistence type="predicted"/>